<dbReference type="CDD" id="cd00822">
    <property type="entry name" value="TopoII_Trans_DNA_gyrase"/>
    <property type="match status" value="1"/>
</dbReference>
<feature type="domain" description="Toprim" evidence="11">
    <location>
        <begin position="447"/>
        <end position="561"/>
    </location>
</feature>
<evidence type="ECO:0000259" key="11">
    <source>
        <dbReference type="PROSITE" id="PS50880"/>
    </source>
</evidence>
<dbReference type="OrthoDB" id="9802808at2"/>
<dbReference type="InterPro" id="IPR002288">
    <property type="entry name" value="DNA_gyrase_B_C"/>
</dbReference>
<reference evidence="13" key="1">
    <citation type="submission" date="2017-02" db="EMBL/GenBank/DDBJ databases">
        <authorList>
            <person name="Varghese N."/>
            <person name="Submissions S."/>
        </authorList>
    </citation>
    <scope>NUCLEOTIDE SEQUENCE [LARGE SCALE GENOMIC DNA]</scope>
    <source>
        <strain evidence="13">9H-4</strain>
    </source>
</reference>
<feature type="binding site" evidence="10">
    <location>
        <position position="528"/>
    </location>
    <ligand>
        <name>Mg(2+)</name>
        <dbReference type="ChEBI" id="CHEBI:18420"/>
        <label>2</label>
    </ligand>
</feature>
<dbReference type="PANTHER" id="PTHR45866">
    <property type="entry name" value="DNA GYRASE/TOPOISOMERASE SUBUNIT B"/>
    <property type="match status" value="1"/>
</dbReference>
<dbReference type="PROSITE" id="PS00177">
    <property type="entry name" value="TOPOISOMERASE_II"/>
    <property type="match status" value="1"/>
</dbReference>
<comment type="subunit">
    <text evidence="10">Heterotetramer, composed of two GyrA and two GyrB chains. In the heterotetramer, GyrA contains the active site tyrosine that forms a transient covalent intermediate with DNA, while GyrB binds cofactors and catalyzes ATP hydrolysis.</text>
</comment>
<dbReference type="EC" id="5.6.2.2" evidence="10"/>
<keyword evidence="8" id="KW-0238">DNA-binding</keyword>
<comment type="catalytic activity">
    <reaction evidence="1 10">
        <text>ATP-dependent breakage, passage and rejoining of double-stranded DNA.</text>
        <dbReference type="EC" id="5.6.2.2"/>
    </reaction>
</comment>
<dbReference type="HAMAP" id="MF_01898">
    <property type="entry name" value="GyrB"/>
    <property type="match status" value="1"/>
</dbReference>
<dbReference type="EMBL" id="LT796768">
    <property type="protein sequence ID" value="SKB07028.1"/>
    <property type="molecule type" value="Genomic_DNA"/>
</dbReference>
<evidence type="ECO:0000256" key="3">
    <source>
        <dbReference type="ARBA" id="ARBA00022723"/>
    </source>
</evidence>
<dbReference type="FunFam" id="3.30.230.10:FF:000005">
    <property type="entry name" value="DNA gyrase subunit B"/>
    <property type="match status" value="1"/>
</dbReference>
<dbReference type="InterPro" id="IPR018522">
    <property type="entry name" value="TopoIIA_CS"/>
</dbReference>
<dbReference type="InterPro" id="IPR020568">
    <property type="entry name" value="Ribosomal_Su5_D2-typ_SF"/>
</dbReference>
<dbReference type="RefSeq" id="WP_078699612.1">
    <property type="nucleotide sequence ID" value="NZ_LT796768.1"/>
</dbReference>
<keyword evidence="5 10" id="KW-0067">ATP-binding</keyword>
<dbReference type="SUPFAM" id="SSF55874">
    <property type="entry name" value="ATPase domain of HSP90 chaperone/DNA topoisomerase II/histidine kinase"/>
    <property type="match status" value="1"/>
</dbReference>
<dbReference type="Pfam" id="PF00986">
    <property type="entry name" value="DNA_gyraseB_C"/>
    <property type="match status" value="1"/>
</dbReference>
<dbReference type="GO" id="GO:0006261">
    <property type="term" value="P:DNA-templated DNA replication"/>
    <property type="evidence" value="ECO:0007669"/>
    <property type="project" value="UniProtKB-UniRule"/>
</dbReference>
<evidence type="ECO:0000256" key="8">
    <source>
        <dbReference type="ARBA" id="ARBA00023125"/>
    </source>
</evidence>
<keyword evidence="6 10" id="KW-0460">Magnesium</keyword>
<gene>
    <name evidence="10" type="primary">gyrB</name>
    <name evidence="12" type="ORF">SAMN06295964_1547</name>
</gene>
<proteinExistence type="inferred from homology"/>
<evidence type="ECO:0000256" key="5">
    <source>
        <dbReference type="ARBA" id="ARBA00022840"/>
    </source>
</evidence>
<dbReference type="InterPro" id="IPR014721">
    <property type="entry name" value="Ribsml_uS5_D2-typ_fold_subgr"/>
</dbReference>
<comment type="subcellular location">
    <subcellularLocation>
        <location evidence="10">Cytoplasm</location>
    </subcellularLocation>
</comment>
<evidence type="ECO:0000256" key="7">
    <source>
        <dbReference type="ARBA" id="ARBA00023029"/>
    </source>
</evidence>
<dbReference type="InterPro" id="IPR013506">
    <property type="entry name" value="Topo_IIA_bsu_dom2"/>
</dbReference>
<dbReference type="STRING" id="1736691.SAMN06295964_1547"/>
<accession>A0A1T4YZP6</accession>
<evidence type="ECO:0000313" key="13">
    <source>
        <dbReference type="Proteomes" id="UP000191040"/>
    </source>
</evidence>
<evidence type="ECO:0000256" key="10">
    <source>
        <dbReference type="HAMAP-Rule" id="MF_01898"/>
    </source>
</evidence>
<comment type="similarity">
    <text evidence="2 10">Belongs to the type II topoisomerase GyrB family.</text>
</comment>
<keyword evidence="9 10" id="KW-0413">Isomerase</keyword>
<dbReference type="PANTHER" id="PTHR45866:SF1">
    <property type="entry name" value="DNA GYRASE SUBUNIT B, MITOCHONDRIAL"/>
    <property type="match status" value="1"/>
</dbReference>
<evidence type="ECO:0000256" key="4">
    <source>
        <dbReference type="ARBA" id="ARBA00022741"/>
    </source>
</evidence>
<dbReference type="Pfam" id="PF00204">
    <property type="entry name" value="DNA_gyraseB"/>
    <property type="match status" value="1"/>
</dbReference>
<keyword evidence="10" id="KW-0963">Cytoplasm</keyword>
<dbReference type="InterPro" id="IPR036890">
    <property type="entry name" value="HATPase_C_sf"/>
</dbReference>
<dbReference type="FunFam" id="3.40.50.670:FF:000002">
    <property type="entry name" value="DNA gyrase subunit B"/>
    <property type="match status" value="1"/>
</dbReference>
<dbReference type="SUPFAM" id="SSF56719">
    <property type="entry name" value="Type II DNA topoisomerase"/>
    <property type="match status" value="1"/>
</dbReference>
<dbReference type="NCBIfam" id="NF011501">
    <property type="entry name" value="PRK14939.1"/>
    <property type="match status" value="1"/>
</dbReference>
<dbReference type="GO" id="GO:0003677">
    <property type="term" value="F:DNA binding"/>
    <property type="evidence" value="ECO:0007669"/>
    <property type="project" value="UniProtKB-KW"/>
</dbReference>
<dbReference type="GO" id="GO:0005694">
    <property type="term" value="C:chromosome"/>
    <property type="evidence" value="ECO:0007669"/>
    <property type="project" value="InterPro"/>
</dbReference>
<sequence length="669" mass="73691">MGPYTDWVTQAPETPSTYDASNIQVLEGLEAVRKRPGMYIGSTGERGLHHLVYEVVDNSVDEALAGYATSIQVVLQADGGVKVIDDGRGIPVDEHPEEKIPAVTLVLTSLHAGGKFGGGGYKVSGGLHGVGVSVVNALSTKLYVEVKRDGYRWTQSFTYGVPDGPLVREEETDETGTTTTFYASDTIFETTTYEYETLKTRFREMAFLNKGLQLTLRDERHADDTDPNEGVVDDVEREVSFRYDNGLVDYVNHINVGSKAPIHREIISLEREDGANGLSLELAMQWNDSFSESVHTFANTINTHEGGTHEEGFRAALTSTVNRFAEANNLIKKKEDRLTGDDIREGLTAIISIKLEEPQFEGQTKTKLGNTEAKGFVQQVLNDELGAWLERNPTEGKTIIRKSIDAAAARVAARKARDLARNRKGFGSGGGLPGKLIDCSSRNPEACEIFVVEGNSAGGSARNGRNPATQAILPLRGKILNVEKARIDKIMQNTEVQAIISALGTGVHEDFDIAKLRYHKIVLMADADVDGQHITTLLLTLLFRFMKPLIDAGHVYLAQPPLYKIKWTNHHHELAYSDSERDAVMAAGLDAGYRLPNTAPVQRYKGLGEMNASELWETTMDPDGRLLRQVTLADAAVADEIFTILMGEDVDQRRSFIQRNAKDVRFLDI</sequence>
<dbReference type="InterPro" id="IPR001241">
    <property type="entry name" value="Topo_IIA"/>
</dbReference>
<dbReference type="CDD" id="cd16928">
    <property type="entry name" value="HATPase_GyrB-like"/>
    <property type="match status" value="1"/>
</dbReference>
<comment type="cofactor">
    <cofactor evidence="10">
        <name>Mg(2+)</name>
        <dbReference type="ChEBI" id="CHEBI:18420"/>
    </cofactor>
    <cofactor evidence="10">
        <name>Mn(2+)</name>
        <dbReference type="ChEBI" id="CHEBI:29035"/>
    </cofactor>
    <cofactor evidence="10">
        <name>Ca(2+)</name>
        <dbReference type="ChEBI" id="CHEBI:29108"/>
    </cofactor>
    <text evidence="10">Binds two Mg(2+) per subunit. The magnesium ions form salt bridges with both the protein and the DNA. Can also accept other divalent metal cations, such as Mn(2+) or Ca(2+).</text>
</comment>
<dbReference type="PRINTS" id="PR01159">
    <property type="entry name" value="DNAGYRASEB"/>
</dbReference>
<dbReference type="InterPro" id="IPR006171">
    <property type="entry name" value="TOPRIM_dom"/>
</dbReference>
<dbReference type="SUPFAM" id="SSF54211">
    <property type="entry name" value="Ribosomal protein S5 domain 2-like"/>
    <property type="match status" value="1"/>
</dbReference>
<name>A0A1T4YZP6_9ACTN</name>
<dbReference type="NCBIfam" id="TIGR01059">
    <property type="entry name" value="gyrB"/>
    <property type="match status" value="1"/>
</dbReference>
<dbReference type="InterPro" id="IPR013759">
    <property type="entry name" value="Topo_IIA_B_C"/>
</dbReference>
<feature type="binding site" evidence="10">
    <location>
        <position position="526"/>
    </location>
    <ligand>
        <name>Mg(2+)</name>
        <dbReference type="ChEBI" id="CHEBI:18420"/>
        <label>1</label>
        <note>catalytic</note>
    </ligand>
</feature>
<dbReference type="Pfam" id="PF02518">
    <property type="entry name" value="HATPase_c"/>
    <property type="match status" value="1"/>
</dbReference>
<comment type="miscellaneous">
    <text evidence="10">Few gyrases are as efficient as E.coli at forming negative supercoils. Not all organisms have 2 type II topoisomerases; in organisms with a single type II topoisomerase this enzyme also has to decatenate newly replicated chromosomes.</text>
</comment>
<dbReference type="GO" id="GO:0006265">
    <property type="term" value="P:DNA topological change"/>
    <property type="evidence" value="ECO:0007669"/>
    <property type="project" value="UniProtKB-UniRule"/>
</dbReference>
<dbReference type="Gene3D" id="3.30.565.10">
    <property type="entry name" value="Histidine kinase-like ATPase, C-terminal domain"/>
    <property type="match status" value="1"/>
</dbReference>
<dbReference type="SMART" id="SM00387">
    <property type="entry name" value="HATPase_c"/>
    <property type="match status" value="1"/>
</dbReference>
<dbReference type="PRINTS" id="PR00418">
    <property type="entry name" value="TPI2FAMILY"/>
</dbReference>
<keyword evidence="4 10" id="KW-0547">Nucleotide-binding</keyword>
<dbReference type="Pfam" id="PF01751">
    <property type="entry name" value="Toprim"/>
    <property type="match status" value="1"/>
</dbReference>
<dbReference type="InterPro" id="IPR011557">
    <property type="entry name" value="GyrB"/>
</dbReference>
<dbReference type="FunFam" id="3.30.565.10:FF:000002">
    <property type="entry name" value="DNA gyrase subunit B"/>
    <property type="match status" value="1"/>
</dbReference>
<dbReference type="Proteomes" id="UP000191040">
    <property type="component" value="Chromosome I"/>
</dbReference>
<dbReference type="SMART" id="SM00433">
    <property type="entry name" value="TOP2c"/>
    <property type="match status" value="1"/>
</dbReference>
<feature type="site" description="Interaction with DNA" evidence="10">
    <location>
        <position position="478"/>
    </location>
</feature>
<evidence type="ECO:0000256" key="2">
    <source>
        <dbReference type="ARBA" id="ARBA00010708"/>
    </source>
</evidence>
<keyword evidence="7 10" id="KW-0799">Topoisomerase</keyword>
<comment type="function">
    <text evidence="10">A type II topoisomerase that negatively supercoils closed circular double-stranded (ds) DNA in an ATP-dependent manner to modulate DNA topology and maintain chromosomes in an underwound state. Negative supercoiling favors strand separation, and DNA replication, transcription, recombination and repair, all of which involve strand separation. Also able to catalyze the interconversion of other topological isomers of dsDNA rings, including catenanes and knotted rings. Type II topoisomerases break and join 2 DNA strands simultaneously in an ATP-dependent manner.</text>
</comment>
<organism evidence="12 13">
    <name type="scientific">Aeromicrobium choanae</name>
    <dbReference type="NCBI Taxonomy" id="1736691"/>
    <lineage>
        <taxon>Bacteria</taxon>
        <taxon>Bacillati</taxon>
        <taxon>Actinomycetota</taxon>
        <taxon>Actinomycetes</taxon>
        <taxon>Propionibacteriales</taxon>
        <taxon>Nocardioidaceae</taxon>
        <taxon>Aeromicrobium</taxon>
    </lineage>
</organism>
<evidence type="ECO:0000313" key="12">
    <source>
        <dbReference type="EMBL" id="SKB07028.1"/>
    </source>
</evidence>
<dbReference type="GO" id="GO:0034335">
    <property type="term" value="F:DNA negative supercoiling activity"/>
    <property type="evidence" value="ECO:0007669"/>
    <property type="project" value="UniProtKB-ARBA"/>
</dbReference>
<feature type="binding site" evidence="10">
    <location>
        <position position="526"/>
    </location>
    <ligand>
        <name>Mg(2+)</name>
        <dbReference type="ChEBI" id="CHEBI:18420"/>
        <label>2</label>
    </ligand>
</feature>
<dbReference type="GO" id="GO:0046872">
    <property type="term" value="F:metal ion binding"/>
    <property type="evidence" value="ECO:0007669"/>
    <property type="project" value="UniProtKB-KW"/>
</dbReference>
<keyword evidence="13" id="KW-1185">Reference proteome</keyword>
<evidence type="ECO:0000256" key="1">
    <source>
        <dbReference type="ARBA" id="ARBA00000185"/>
    </source>
</evidence>
<dbReference type="PROSITE" id="PS50880">
    <property type="entry name" value="TOPRIM"/>
    <property type="match status" value="1"/>
</dbReference>
<feature type="site" description="Interaction with DNA" evidence="10">
    <location>
        <position position="481"/>
    </location>
</feature>
<dbReference type="Gene3D" id="3.30.230.10">
    <property type="match status" value="1"/>
</dbReference>
<dbReference type="NCBIfam" id="NF004189">
    <property type="entry name" value="PRK05644.1"/>
    <property type="match status" value="1"/>
</dbReference>
<dbReference type="AlphaFoldDB" id="A0A1T4YZP6"/>
<dbReference type="InterPro" id="IPR013760">
    <property type="entry name" value="Topo_IIA-like_dom_sf"/>
</dbReference>
<dbReference type="Gene3D" id="3.40.50.670">
    <property type="match status" value="1"/>
</dbReference>
<evidence type="ECO:0000256" key="9">
    <source>
        <dbReference type="ARBA" id="ARBA00023235"/>
    </source>
</evidence>
<dbReference type="InterPro" id="IPR000565">
    <property type="entry name" value="Topo_IIA_B"/>
</dbReference>
<evidence type="ECO:0000256" key="6">
    <source>
        <dbReference type="ARBA" id="ARBA00022842"/>
    </source>
</evidence>
<keyword evidence="3 10" id="KW-0479">Metal-binding</keyword>
<protein>
    <recommendedName>
        <fullName evidence="10">DNA gyrase subunit B</fullName>
        <ecNumber evidence="10">5.6.2.2</ecNumber>
    </recommendedName>
</protein>
<feature type="binding site" evidence="10">
    <location>
        <position position="453"/>
    </location>
    <ligand>
        <name>Mg(2+)</name>
        <dbReference type="ChEBI" id="CHEBI:18420"/>
        <label>1</label>
        <note>catalytic</note>
    </ligand>
</feature>
<dbReference type="GO" id="GO:0005524">
    <property type="term" value="F:ATP binding"/>
    <property type="evidence" value="ECO:0007669"/>
    <property type="project" value="UniProtKB-UniRule"/>
</dbReference>
<dbReference type="InterPro" id="IPR003594">
    <property type="entry name" value="HATPase_dom"/>
</dbReference>
<dbReference type="GO" id="GO:0005737">
    <property type="term" value="C:cytoplasm"/>
    <property type="evidence" value="ECO:0007669"/>
    <property type="project" value="UniProtKB-SubCell"/>
</dbReference>